<reference evidence="2" key="1">
    <citation type="journal article" date="2020" name="Nat. Commun.">
        <title>Large-scale genome sequencing of mycorrhizal fungi provides insights into the early evolution of symbiotic traits.</title>
        <authorList>
            <person name="Miyauchi S."/>
            <person name="Kiss E."/>
            <person name="Kuo A."/>
            <person name="Drula E."/>
            <person name="Kohler A."/>
            <person name="Sanchez-Garcia M."/>
            <person name="Morin E."/>
            <person name="Andreopoulos B."/>
            <person name="Barry K.W."/>
            <person name="Bonito G."/>
            <person name="Buee M."/>
            <person name="Carver A."/>
            <person name="Chen C."/>
            <person name="Cichocki N."/>
            <person name="Clum A."/>
            <person name="Culley D."/>
            <person name="Crous P.W."/>
            <person name="Fauchery L."/>
            <person name="Girlanda M."/>
            <person name="Hayes R.D."/>
            <person name="Keri Z."/>
            <person name="LaButti K."/>
            <person name="Lipzen A."/>
            <person name="Lombard V."/>
            <person name="Magnuson J."/>
            <person name="Maillard F."/>
            <person name="Murat C."/>
            <person name="Nolan M."/>
            <person name="Ohm R.A."/>
            <person name="Pangilinan J."/>
            <person name="Pereira M.F."/>
            <person name="Perotto S."/>
            <person name="Peter M."/>
            <person name="Pfister S."/>
            <person name="Riley R."/>
            <person name="Sitrit Y."/>
            <person name="Stielow J.B."/>
            <person name="Szollosi G."/>
            <person name="Zifcakova L."/>
            <person name="Stursova M."/>
            <person name="Spatafora J.W."/>
            <person name="Tedersoo L."/>
            <person name="Vaario L.M."/>
            <person name="Yamada A."/>
            <person name="Yan M."/>
            <person name="Wang P."/>
            <person name="Xu J."/>
            <person name="Bruns T."/>
            <person name="Baldrian P."/>
            <person name="Vilgalys R."/>
            <person name="Dunand C."/>
            <person name="Henrissat B."/>
            <person name="Grigoriev I.V."/>
            <person name="Hibbett D."/>
            <person name="Nagy L.G."/>
            <person name="Martin F.M."/>
        </authorList>
    </citation>
    <scope>NUCLEOTIDE SEQUENCE</scope>
    <source>
        <strain evidence="2">UH-Tt-Lm1</strain>
    </source>
</reference>
<keyword evidence="3" id="KW-1185">Reference proteome</keyword>
<dbReference type="EMBL" id="WIUZ02000008">
    <property type="protein sequence ID" value="KAF9784784.1"/>
    <property type="molecule type" value="Genomic_DNA"/>
</dbReference>
<name>A0A9P6HDP2_9AGAM</name>
<evidence type="ECO:0000313" key="2">
    <source>
        <dbReference type="EMBL" id="KAF9784784.1"/>
    </source>
</evidence>
<evidence type="ECO:0000313" key="3">
    <source>
        <dbReference type="Proteomes" id="UP000736335"/>
    </source>
</evidence>
<dbReference type="Proteomes" id="UP000736335">
    <property type="component" value="Unassembled WGS sequence"/>
</dbReference>
<protein>
    <submittedName>
        <fullName evidence="2">Uncharacterized protein</fullName>
    </submittedName>
</protein>
<comment type="caution">
    <text evidence="2">The sequence shown here is derived from an EMBL/GenBank/DDBJ whole genome shotgun (WGS) entry which is preliminary data.</text>
</comment>
<dbReference type="AlphaFoldDB" id="A0A9P6HDP2"/>
<proteinExistence type="predicted"/>
<dbReference type="OrthoDB" id="73076at2759"/>
<accession>A0A9P6HDP2</accession>
<gene>
    <name evidence="2" type="ORF">BJ322DRAFT_1196339</name>
</gene>
<sequence>MYLTSHYPDRVGEVVYLFVFGDLIDAYQNRSIFHRERIKMVLRARYFLDSWERFLARAGYKKKHHFLSHEATDILRQVIEGLLGLIYIYRDHLRNPDNTNPLLPWLHSTEQCEHIFGEARQIIEDFCFLDFIYMVPKLRVTIRETMLRARSDPRATANGYNHTHFDSRGLNIPALSTFPSDNEIDAAAKEGADEAESLLALLGVSPKRLQGDLPAKLPPITTLIADKDEDEDENEDEDEDEDEGSSVVPEAQQLQDLFSEAEKEGTEGFLPLAKAAALITADEFMKIQRLPELDDDAETEAMVEEYNRLSALVNGRIQLPALVLEDEISESYDLRILGGGSHDFSILVELRRLHQTRHAAEGVRTRDSAETNKAGESMRCKLIREMNALLRQDQTRATGTGQGRELRWQTSEGTEDSGPAPALTGNSANAAAVATLKHKKATDYRLKRFKQARVPYHNLIAAARVNSLSPLTPGRFAWVFFDNEVSLSQGESFRFIPRPMFKPHNHITALSNIGLQIFGHSHSRWFTHIPPQTSHLHAKQFALLPPKLFLLCLRSAVKVNTTQVAEVSQDDWMEFEAMSEAAKLIKDALHKYEE</sequence>
<reference evidence="2" key="2">
    <citation type="submission" date="2020-11" db="EMBL/GenBank/DDBJ databases">
        <authorList>
            <consortium name="DOE Joint Genome Institute"/>
            <person name="Kuo A."/>
            <person name="Miyauchi S."/>
            <person name="Kiss E."/>
            <person name="Drula E."/>
            <person name="Kohler A."/>
            <person name="Sanchez-Garcia M."/>
            <person name="Andreopoulos B."/>
            <person name="Barry K.W."/>
            <person name="Bonito G."/>
            <person name="Buee M."/>
            <person name="Carver A."/>
            <person name="Chen C."/>
            <person name="Cichocki N."/>
            <person name="Clum A."/>
            <person name="Culley D."/>
            <person name="Crous P.W."/>
            <person name="Fauchery L."/>
            <person name="Girlanda M."/>
            <person name="Hayes R."/>
            <person name="Keri Z."/>
            <person name="Labutti K."/>
            <person name="Lipzen A."/>
            <person name="Lombard V."/>
            <person name="Magnuson J."/>
            <person name="Maillard F."/>
            <person name="Morin E."/>
            <person name="Murat C."/>
            <person name="Nolan M."/>
            <person name="Ohm R."/>
            <person name="Pangilinan J."/>
            <person name="Pereira M."/>
            <person name="Perotto S."/>
            <person name="Peter M."/>
            <person name="Riley R."/>
            <person name="Sitrit Y."/>
            <person name="Stielow B."/>
            <person name="Szollosi G."/>
            <person name="Zifcakova L."/>
            <person name="Stursova M."/>
            <person name="Spatafora J.W."/>
            <person name="Tedersoo L."/>
            <person name="Vaario L.-M."/>
            <person name="Yamada A."/>
            <person name="Yan M."/>
            <person name="Wang P."/>
            <person name="Xu J."/>
            <person name="Bruns T."/>
            <person name="Baldrian P."/>
            <person name="Vilgalys R."/>
            <person name="Henrissat B."/>
            <person name="Grigoriev I.V."/>
            <person name="Hibbett D."/>
            <person name="Nagy L.G."/>
            <person name="Martin F.M."/>
        </authorList>
    </citation>
    <scope>NUCLEOTIDE SEQUENCE</scope>
    <source>
        <strain evidence="2">UH-Tt-Lm1</strain>
    </source>
</reference>
<feature type="compositionally biased region" description="Acidic residues" evidence="1">
    <location>
        <begin position="227"/>
        <end position="244"/>
    </location>
</feature>
<organism evidence="2 3">
    <name type="scientific">Thelephora terrestris</name>
    <dbReference type="NCBI Taxonomy" id="56493"/>
    <lineage>
        <taxon>Eukaryota</taxon>
        <taxon>Fungi</taxon>
        <taxon>Dikarya</taxon>
        <taxon>Basidiomycota</taxon>
        <taxon>Agaricomycotina</taxon>
        <taxon>Agaricomycetes</taxon>
        <taxon>Thelephorales</taxon>
        <taxon>Thelephoraceae</taxon>
        <taxon>Thelephora</taxon>
    </lineage>
</organism>
<feature type="region of interest" description="Disordered" evidence="1">
    <location>
        <begin position="213"/>
        <end position="248"/>
    </location>
</feature>
<evidence type="ECO:0000256" key="1">
    <source>
        <dbReference type="SAM" id="MobiDB-lite"/>
    </source>
</evidence>
<feature type="region of interest" description="Disordered" evidence="1">
    <location>
        <begin position="394"/>
        <end position="425"/>
    </location>
</feature>